<protein>
    <submittedName>
        <fullName evidence="1">Uncharacterized protein</fullName>
    </submittedName>
</protein>
<comment type="caution">
    <text evidence="1">The sequence shown here is derived from an EMBL/GenBank/DDBJ whole genome shotgun (WGS) entry which is preliminary data.</text>
</comment>
<name>A0ACB8T8E4_9AGAM</name>
<accession>A0ACB8T8E4</accession>
<proteinExistence type="predicted"/>
<gene>
    <name evidence="1" type="ORF">BV25DRAFT_1822555</name>
</gene>
<organism evidence="1 2">
    <name type="scientific">Artomyces pyxidatus</name>
    <dbReference type="NCBI Taxonomy" id="48021"/>
    <lineage>
        <taxon>Eukaryota</taxon>
        <taxon>Fungi</taxon>
        <taxon>Dikarya</taxon>
        <taxon>Basidiomycota</taxon>
        <taxon>Agaricomycotina</taxon>
        <taxon>Agaricomycetes</taxon>
        <taxon>Russulales</taxon>
        <taxon>Auriscalpiaceae</taxon>
        <taxon>Artomyces</taxon>
    </lineage>
</organism>
<reference evidence="1" key="1">
    <citation type="submission" date="2021-03" db="EMBL/GenBank/DDBJ databases">
        <authorList>
            <consortium name="DOE Joint Genome Institute"/>
            <person name="Ahrendt S."/>
            <person name="Looney B.P."/>
            <person name="Miyauchi S."/>
            <person name="Morin E."/>
            <person name="Drula E."/>
            <person name="Courty P.E."/>
            <person name="Chicoki N."/>
            <person name="Fauchery L."/>
            <person name="Kohler A."/>
            <person name="Kuo A."/>
            <person name="Labutti K."/>
            <person name="Pangilinan J."/>
            <person name="Lipzen A."/>
            <person name="Riley R."/>
            <person name="Andreopoulos W."/>
            <person name="He G."/>
            <person name="Johnson J."/>
            <person name="Barry K.W."/>
            <person name="Grigoriev I.V."/>
            <person name="Nagy L."/>
            <person name="Hibbett D."/>
            <person name="Henrissat B."/>
            <person name="Matheny P.B."/>
            <person name="Labbe J."/>
            <person name="Martin F."/>
        </authorList>
    </citation>
    <scope>NUCLEOTIDE SEQUENCE</scope>
    <source>
        <strain evidence="1">HHB10654</strain>
    </source>
</reference>
<keyword evidence="2" id="KW-1185">Reference proteome</keyword>
<evidence type="ECO:0000313" key="1">
    <source>
        <dbReference type="EMBL" id="KAI0064818.1"/>
    </source>
</evidence>
<dbReference type="EMBL" id="MU277197">
    <property type="protein sequence ID" value="KAI0064818.1"/>
    <property type="molecule type" value="Genomic_DNA"/>
</dbReference>
<evidence type="ECO:0000313" key="2">
    <source>
        <dbReference type="Proteomes" id="UP000814140"/>
    </source>
</evidence>
<reference evidence="1" key="2">
    <citation type="journal article" date="2022" name="New Phytol.">
        <title>Evolutionary transition to the ectomycorrhizal habit in the genomes of a hyperdiverse lineage of mushroom-forming fungi.</title>
        <authorList>
            <person name="Looney B."/>
            <person name="Miyauchi S."/>
            <person name="Morin E."/>
            <person name="Drula E."/>
            <person name="Courty P.E."/>
            <person name="Kohler A."/>
            <person name="Kuo A."/>
            <person name="LaButti K."/>
            <person name="Pangilinan J."/>
            <person name="Lipzen A."/>
            <person name="Riley R."/>
            <person name="Andreopoulos W."/>
            <person name="He G."/>
            <person name="Johnson J."/>
            <person name="Nolan M."/>
            <person name="Tritt A."/>
            <person name="Barry K.W."/>
            <person name="Grigoriev I.V."/>
            <person name="Nagy L.G."/>
            <person name="Hibbett D."/>
            <person name="Henrissat B."/>
            <person name="Matheny P.B."/>
            <person name="Labbe J."/>
            <person name="Martin F.M."/>
        </authorList>
    </citation>
    <scope>NUCLEOTIDE SEQUENCE</scope>
    <source>
        <strain evidence="1">HHB10654</strain>
    </source>
</reference>
<sequence>MLMLLVARFSQMDIVIHASIHDAPEENPEQTELERQTQTFLGSVAGLRLVSGLLGLLLERSDIIAITQTRMRVAPYPVPYFT</sequence>
<dbReference type="Proteomes" id="UP000814140">
    <property type="component" value="Unassembled WGS sequence"/>
</dbReference>